<keyword evidence="2" id="KW-1185">Reference proteome</keyword>
<reference evidence="1" key="1">
    <citation type="submission" date="2022-07" db="EMBL/GenBank/DDBJ databases">
        <title>Genome Sequence of Lecanicillium saksenae.</title>
        <authorList>
            <person name="Buettner E."/>
        </authorList>
    </citation>
    <scope>NUCLEOTIDE SEQUENCE</scope>
    <source>
        <strain evidence="1">VT-O1</strain>
    </source>
</reference>
<organism evidence="1 2">
    <name type="scientific">Lecanicillium saksenae</name>
    <dbReference type="NCBI Taxonomy" id="468837"/>
    <lineage>
        <taxon>Eukaryota</taxon>
        <taxon>Fungi</taxon>
        <taxon>Dikarya</taxon>
        <taxon>Ascomycota</taxon>
        <taxon>Pezizomycotina</taxon>
        <taxon>Sordariomycetes</taxon>
        <taxon>Hypocreomycetidae</taxon>
        <taxon>Hypocreales</taxon>
        <taxon>Cordycipitaceae</taxon>
        <taxon>Lecanicillium</taxon>
    </lineage>
</organism>
<dbReference type="EMBL" id="JANAKD010000420">
    <property type="protein sequence ID" value="KAJ3494055.1"/>
    <property type="molecule type" value="Genomic_DNA"/>
</dbReference>
<evidence type="ECO:0000313" key="2">
    <source>
        <dbReference type="Proteomes" id="UP001148737"/>
    </source>
</evidence>
<comment type="caution">
    <text evidence="1">The sequence shown here is derived from an EMBL/GenBank/DDBJ whole genome shotgun (WGS) entry which is preliminary data.</text>
</comment>
<sequence>MPSNSIVFSFALVFAMDFPLNDRMSDVKMGQSAEHRNNVFALRKSVPSSNVCQDASQLARSLVRTDAAKFFAENLEDMLHFWTALLDGTSLPRNISYTDPRIANAFRSLDKFISRPDSTPLALRLAYTRMPMLMDAVKGIIATNKRQGRLRVPISKLNSNIALELYAKAQGKEESCHTRRQLDRRRRLAQRWVDISGTHPLALVTYTEEAEKLITNFALPNRVLRVVAAETIRLLPAQLVQASAYLSQITQTSAKPADCLAVVREMLSDVDG</sequence>
<accession>A0ACC1QVS5</accession>
<name>A0ACC1QVS5_9HYPO</name>
<dbReference type="Proteomes" id="UP001148737">
    <property type="component" value="Unassembled WGS sequence"/>
</dbReference>
<protein>
    <submittedName>
        <fullName evidence="1">Uncharacterized protein</fullName>
    </submittedName>
</protein>
<gene>
    <name evidence="1" type="ORF">NLG97_g4324</name>
</gene>
<proteinExistence type="predicted"/>
<evidence type="ECO:0000313" key="1">
    <source>
        <dbReference type="EMBL" id="KAJ3494055.1"/>
    </source>
</evidence>